<feature type="chain" id="PRO_5016972030" description="M23ase beta-sheet core domain-containing protein" evidence="3">
    <location>
        <begin position="42"/>
        <end position="562"/>
    </location>
</feature>
<dbReference type="InterPro" id="IPR050570">
    <property type="entry name" value="Cell_wall_metabolism_enzyme"/>
</dbReference>
<evidence type="ECO:0000259" key="4">
    <source>
        <dbReference type="Pfam" id="PF01551"/>
    </source>
</evidence>
<organism evidence="5 6">
    <name type="scientific">Ornithinimicrobium avium</name>
    <dbReference type="NCBI Taxonomy" id="2283195"/>
    <lineage>
        <taxon>Bacteria</taxon>
        <taxon>Bacillati</taxon>
        <taxon>Actinomycetota</taxon>
        <taxon>Actinomycetes</taxon>
        <taxon>Micrococcales</taxon>
        <taxon>Ornithinimicrobiaceae</taxon>
        <taxon>Ornithinimicrobium</taxon>
    </lineage>
</organism>
<dbReference type="InterPro" id="IPR011055">
    <property type="entry name" value="Dup_hybrid_motif"/>
</dbReference>
<dbReference type="AlphaFoldDB" id="A0A345NIG5"/>
<accession>A0A345NIG5</accession>
<protein>
    <recommendedName>
        <fullName evidence="4">M23ase beta-sheet core domain-containing protein</fullName>
    </recommendedName>
</protein>
<feature type="region of interest" description="Disordered" evidence="2">
    <location>
        <begin position="341"/>
        <end position="437"/>
    </location>
</feature>
<evidence type="ECO:0000313" key="5">
    <source>
        <dbReference type="EMBL" id="AXH94823.1"/>
    </source>
</evidence>
<dbReference type="SUPFAM" id="SSF51261">
    <property type="entry name" value="Duplicated hybrid motif"/>
    <property type="match status" value="1"/>
</dbReference>
<dbReference type="Proteomes" id="UP000253790">
    <property type="component" value="Chromosome"/>
</dbReference>
<dbReference type="GO" id="GO:0004222">
    <property type="term" value="F:metalloendopeptidase activity"/>
    <property type="evidence" value="ECO:0007669"/>
    <property type="project" value="TreeGrafter"/>
</dbReference>
<name>A0A345NIG5_9MICO</name>
<feature type="compositionally biased region" description="Basic and acidic residues" evidence="2">
    <location>
        <begin position="392"/>
        <end position="421"/>
    </location>
</feature>
<feature type="compositionally biased region" description="Basic and acidic residues" evidence="2">
    <location>
        <begin position="350"/>
        <end position="376"/>
    </location>
</feature>
<feature type="signal peptide" evidence="3">
    <location>
        <begin position="1"/>
        <end position="41"/>
    </location>
</feature>
<dbReference type="PANTHER" id="PTHR21666:SF289">
    <property type="entry name" value="L-ALA--D-GLU ENDOPEPTIDASE"/>
    <property type="match status" value="1"/>
</dbReference>
<gene>
    <name evidence="5" type="ORF">DV701_00255</name>
</gene>
<keyword evidence="1 3" id="KW-0732">Signal</keyword>
<dbReference type="KEGG" id="orn:DV701_00255"/>
<evidence type="ECO:0000313" key="6">
    <source>
        <dbReference type="Proteomes" id="UP000253790"/>
    </source>
</evidence>
<dbReference type="CDD" id="cd12797">
    <property type="entry name" value="M23_peptidase"/>
    <property type="match status" value="1"/>
</dbReference>
<feature type="compositionally biased region" description="Basic and acidic residues" evidence="2">
    <location>
        <begin position="54"/>
        <end position="66"/>
    </location>
</feature>
<sequence>MRRVTMSKHVTTSRGRRLRRRLHGALALTLAGALLGGPALADDLHDIRDRIRKVEQQQDRAKDDRSAATQQAGQLGDELEHTSAELVAADERLRETTAKVADARVALGEAEADLADAEAEARRIEAELAVARANEAQIEESLAANEDAQAESRSTIGAIARDSYKQGGLGSLATTLELLSGESDAVEQMAMARTVLRVQDQQILALSVQQAQAVAEQDRLAGVRRDIDYLLARAEANVVAKEQARQAAEEAKSALEALEAQQAQDKAALEKEKAKVEKALAAEQRRADDLTAQLRSLASKKHGLKAQEQVEVDRIAREKAAAEAAAEARLRAEARRRAEEAAARQQAAEEAARQRAAEREAQRQREAAAEAQRRSDQAAADEANRRAAAADAEARRAQDAAADAKAREDAQERARRQEAVQERAQAQQVSSSGYLSQPMPGGITSEFGMRLHPILGIYVLHSGIDFGAACGTPVAAAADGVVWATPYDDSRGNHVIVDHGVQRGVNLTTAYLHLSSFAVSPGQSVARGQVIGYEGTTGSSTGCHLHFETRENGTPVNPRNWL</sequence>
<evidence type="ECO:0000256" key="2">
    <source>
        <dbReference type="SAM" id="MobiDB-lite"/>
    </source>
</evidence>
<feature type="region of interest" description="Disordered" evidence="2">
    <location>
        <begin position="54"/>
        <end position="81"/>
    </location>
</feature>
<dbReference type="InterPro" id="IPR016047">
    <property type="entry name" value="M23ase_b-sheet_dom"/>
</dbReference>
<dbReference type="PANTHER" id="PTHR21666">
    <property type="entry name" value="PEPTIDASE-RELATED"/>
    <property type="match status" value="1"/>
</dbReference>
<evidence type="ECO:0000256" key="1">
    <source>
        <dbReference type="ARBA" id="ARBA00022729"/>
    </source>
</evidence>
<feature type="domain" description="M23ase beta-sheet core" evidence="4">
    <location>
        <begin position="461"/>
        <end position="558"/>
    </location>
</feature>
<proteinExistence type="predicted"/>
<dbReference type="Pfam" id="PF01551">
    <property type="entry name" value="Peptidase_M23"/>
    <property type="match status" value="1"/>
</dbReference>
<dbReference type="Gene3D" id="2.70.70.10">
    <property type="entry name" value="Glucose Permease (Domain IIA)"/>
    <property type="match status" value="1"/>
</dbReference>
<feature type="compositionally biased region" description="Low complexity" evidence="2">
    <location>
        <begin position="377"/>
        <end position="391"/>
    </location>
</feature>
<dbReference type="EMBL" id="CP031229">
    <property type="protein sequence ID" value="AXH94823.1"/>
    <property type="molecule type" value="Genomic_DNA"/>
</dbReference>
<keyword evidence="6" id="KW-1185">Reference proteome</keyword>
<reference evidence="5 6" key="1">
    <citation type="submission" date="2018-07" db="EMBL/GenBank/DDBJ databases">
        <title>Complete genome sequencing of Ornithinimicrobium sp. AMA3305.</title>
        <authorList>
            <person name="Bae J.-W."/>
        </authorList>
    </citation>
    <scope>NUCLEOTIDE SEQUENCE [LARGE SCALE GENOMIC DNA]</scope>
    <source>
        <strain evidence="5 6">AMA3305</strain>
    </source>
</reference>
<evidence type="ECO:0000256" key="3">
    <source>
        <dbReference type="SAM" id="SignalP"/>
    </source>
</evidence>
<dbReference type="OrthoDB" id="5496837at2"/>